<sequence>MTIAFAKALYAMAQVTPSNRHYLVWADLIAGNFRNSLTTSGSAYTWNYWERKTSSDSHTVYSEGWGHAPLDISGAIYNYMRGGSFTGSELTKFGNTVYSLMWNGSTSNPWLSDSVDGSGGYPGQFTLEYGDLERWKSGIWTLYEKFLSLHWGTSARKMDDIAILMQLHPGQSSPQPFSLGTPSNGATGRNNILSFQWQPSANAADYRLQVATDSGFMNIVIDRNKIIYPYALVQGLSYSTTYYWRVTSRNTSGGTYTTGSRSFTTKAAPTYTLAFSHYDDRGTTAPKTYHYKQVLIDGVVVWEKDVADDDSGTWYNESVDITSQASGKSNVVVTLRVFEKKSNGGNYSVNVNWDDISITNSDTLNGGFEGNKSYKISLPGMITTGSFDYGSIQQRVALQMQ</sequence>
<reference evidence="1" key="2">
    <citation type="submission" date="2020-09" db="EMBL/GenBank/DDBJ databases">
        <authorList>
            <person name="Sun Q."/>
            <person name="Zhou Y."/>
        </authorList>
    </citation>
    <scope>NUCLEOTIDE SEQUENCE</scope>
    <source>
        <strain evidence="1">CGMCC 1.15178</strain>
    </source>
</reference>
<name>A0A916ZI19_9BACL</name>
<dbReference type="InterPro" id="IPR036116">
    <property type="entry name" value="FN3_sf"/>
</dbReference>
<dbReference type="AlphaFoldDB" id="A0A916ZI19"/>
<evidence type="ECO:0008006" key="3">
    <source>
        <dbReference type="Google" id="ProtNLM"/>
    </source>
</evidence>
<comment type="caution">
    <text evidence="1">The sequence shown here is derived from an EMBL/GenBank/DDBJ whole genome shotgun (WGS) entry which is preliminary data.</text>
</comment>
<organism evidence="1 2">
    <name type="scientific">Paenibacillus nasutitermitis</name>
    <dbReference type="NCBI Taxonomy" id="1652958"/>
    <lineage>
        <taxon>Bacteria</taxon>
        <taxon>Bacillati</taxon>
        <taxon>Bacillota</taxon>
        <taxon>Bacilli</taxon>
        <taxon>Bacillales</taxon>
        <taxon>Paenibacillaceae</taxon>
        <taxon>Paenibacillus</taxon>
    </lineage>
</organism>
<evidence type="ECO:0000313" key="1">
    <source>
        <dbReference type="EMBL" id="GGD97458.1"/>
    </source>
</evidence>
<dbReference type="Gene3D" id="2.60.40.10">
    <property type="entry name" value="Immunoglobulins"/>
    <property type="match status" value="1"/>
</dbReference>
<gene>
    <name evidence="1" type="ORF">GCM10010911_65230</name>
</gene>
<dbReference type="EMBL" id="BMHP01000009">
    <property type="protein sequence ID" value="GGD97458.1"/>
    <property type="molecule type" value="Genomic_DNA"/>
</dbReference>
<dbReference type="InterPro" id="IPR013783">
    <property type="entry name" value="Ig-like_fold"/>
</dbReference>
<evidence type="ECO:0000313" key="2">
    <source>
        <dbReference type="Proteomes" id="UP000612456"/>
    </source>
</evidence>
<keyword evidence="2" id="KW-1185">Reference proteome</keyword>
<accession>A0A916ZI19</accession>
<dbReference type="Proteomes" id="UP000612456">
    <property type="component" value="Unassembled WGS sequence"/>
</dbReference>
<dbReference type="SUPFAM" id="SSF49265">
    <property type="entry name" value="Fibronectin type III"/>
    <property type="match status" value="1"/>
</dbReference>
<reference evidence="1" key="1">
    <citation type="journal article" date="2014" name="Int. J. Syst. Evol. Microbiol.">
        <title>Complete genome sequence of Corynebacterium casei LMG S-19264T (=DSM 44701T), isolated from a smear-ripened cheese.</title>
        <authorList>
            <consortium name="US DOE Joint Genome Institute (JGI-PGF)"/>
            <person name="Walter F."/>
            <person name="Albersmeier A."/>
            <person name="Kalinowski J."/>
            <person name="Ruckert C."/>
        </authorList>
    </citation>
    <scope>NUCLEOTIDE SEQUENCE</scope>
    <source>
        <strain evidence="1">CGMCC 1.15178</strain>
    </source>
</reference>
<protein>
    <recommendedName>
        <fullName evidence="3">Fibronectin type-III domain-containing protein</fullName>
    </recommendedName>
</protein>
<proteinExistence type="predicted"/>